<dbReference type="PATRIC" id="fig|1173022.3.peg.726"/>
<reference evidence="3 4" key="1">
    <citation type="submission" date="2012-06" db="EMBL/GenBank/DDBJ databases">
        <title>Finished chromosome of genome of Crinalium epipsammum PCC 9333.</title>
        <authorList>
            <consortium name="US DOE Joint Genome Institute"/>
            <person name="Gugger M."/>
            <person name="Coursin T."/>
            <person name="Rippka R."/>
            <person name="Tandeau De Marsac N."/>
            <person name="Huntemann M."/>
            <person name="Wei C.-L."/>
            <person name="Han J."/>
            <person name="Detter J.C."/>
            <person name="Han C."/>
            <person name="Tapia R."/>
            <person name="Davenport K."/>
            <person name="Daligault H."/>
            <person name="Erkkila T."/>
            <person name="Gu W."/>
            <person name="Munk A.C.C."/>
            <person name="Teshima H."/>
            <person name="Xu Y."/>
            <person name="Chain P."/>
            <person name="Chen A."/>
            <person name="Krypides N."/>
            <person name="Mavromatis K."/>
            <person name="Markowitz V."/>
            <person name="Szeto E."/>
            <person name="Ivanova N."/>
            <person name="Mikhailova N."/>
            <person name="Ovchinnikova G."/>
            <person name="Pagani I."/>
            <person name="Pati A."/>
            <person name="Goodwin L."/>
            <person name="Peters L."/>
            <person name="Pitluck S."/>
            <person name="Woyke T."/>
            <person name="Kerfeld C."/>
        </authorList>
    </citation>
    <scope>NUCLEOTIDE SEQUENCE [LARGE SCALE GENOMIC DNA]</scope>
    <source>
        <strain evidence="3 4">PCC 9333</strain>
    </source>
</reference>
<feature type="compositionally biased region" description="Polar residues" evidence="1">
    <location>
        <begin position="682"/>
        <end position="691"/>
    </location>
</feature>
<dbReference type="GO" id="GO:0003676">
    <property type="term" value="F:nucleic acid binding"/>
    <property type="evidence" value="ECO:0007669"/>
    <property type="project" value="InterPro"/>
</dbReference>
<dbReference type="AlphaFoldDB" id="K9VVU0"/>
<feature type="domain" description="Integrase catalytic" evidence="2">
    <location>
        <begin position="283"/>
        <end position="487"/>
    </location>
</feature>
<gene>
    <name evidence="3" type="ORF">Cri9333_0656</name>
</gene>
<dbReference type="Pfam" id="PF09299">
    <property type="entry name" value="Mu-transpos_C"/>
    <property type="match status" value="1"/>
</dbReference>
<protein>
    <submittedName>
        <fullName evidence="3">Integrase catalytic region</fullName>
    </submittedName>
</protein>
<feature type="region of interest" description="Disordered" evidence="1">
    <location>
        <begin position="641"/>
        <end position="719"/>
    </location>
</feature>
<evidence type="ECO:0000259" key="2">
    <source>
        <dbReference type="PROSITE" id="PS50994"/>
    </source>
</evidence>
<feature type="compositionally biased region" description="Basic and acidic residues" evidence="1">
    <location>
        <begin position="658"/>
        <end position="673"/>
    </location>
</feature>
<dbReference type="EMBL" id="CP003620">
    <property type="protein sequence ID" value="AFZ11597.1"/>
    <property type="molecule type" value="Genomic_DNA"/>
</dbReference>
<dbReference type="SUPFAM" id="SSF53098">
    <property type="entry name" value="Ribonuclease H-like"/>
    <property type="match status" value="1"/>
</dbReference>
<dbReference type="InterPro" id="IPR036397">
    <property type="entry name" value="RNaseH_sf"/>
</dbReference>
<dbReference type="Proteomes" id="UP000010472">
    <property type="component" value="Chromosome"/>
</dbReference>
<name>K9VVU0_9CYAN</name>
<sequence length="719" mass="83470">MNLYVNQLLEWVGLTPPKIERLLWIEPAGNWVVTIEMCSTKALPIWQRMVDILEALVTSKLRILEIDSYAFSALSELEIPVHYRQHRDKAWTIIGNCVSDERVFIPKERGALILAMMAQKGCTKRTIYKYLRQYWQGGQNKNALLPRFDQCGGKAKERQCGEQKRGRPGKLAQITNQHQGVNIDVEMRERFRRGISLFYENATGRTLKDAYQLTLFKFFHQGYELHNQVWVPILPPAEELPTYRQFRYWYFKNQDLSKTLQSRLGQREFNLQHRALLGDSTQMAFGPGSLYQIDATIGDVYLVSSLNRHRIIGRPVIYLVIDVFSRLISGFSVSLEGPSWLGAMLALENATADKVAFCHEFGIEINSADWPSRHCPEAILADRGEFEGYNADNLVNALNIRVANTPPYRPDWKAIVERHFRTCNDKLIRFLPGAVHHKRSRGDRDYRLDAVLDLHQFRKLMILCILDHNQHHRLQGYQMDEFMINDAVEPYPVDLWHWGVRNRVGHLRTSSTDMMRLHLLPSAEATVTPKGIRCHKLLYTCDLALQQQWFVKARVQGSWKVKVAYDPRQLEQIYLRLNNNNQIVTCHLLPCSKTFSGRDWHEAIDYWAEKKLAMAAENSRSLQTTATFHAQVEQLVSEAVQHSELHQSSTSKQSRIQGIRETRRTEREQERSDLAWQLGVTEPQNNSSLSEKTNEEYVPPPQPLDLLRRLREESWNDEP</sequence>
<dbReference type="RefSeq" id="WP_015201729.1">
    <property type="nucleotide sequence ID" value="NC_019753.1"/>
</dbReference>
<dbReference type="PROSITE" id="PS50994">
    <property type="entry name" value="INTEGRASE"/>
    <property type="match status" value="1"/>
</dbReference>
<accession>K9VVU0</accession>
<feature type="compositionally biased region" description="Basic and acidic residues" evidence="1">
    <location>
        <begin position="706"/>
        <end position="719"/>
    </location>
</feature>
<dbReference type="InterPro" id="IPR001584">
    <property type="entry name" value="Integrase_cat-core"/>
</dbReference>
<dbReference type="OrthoDB" id="501284at2"/>
<evidence type="ECO:0000313" key="3">
    <source>
        <dbReference type="EMBL" id="AFZ11597.1"/>
    </source>
</evidence>
<dbReference type="GO" id="GO:0015074">
    <property type="term" value="P:DNA integration"/>
    <property type="evidence" value="ECO:0007669"/>
    <property type="project" value="InterPro"/>
</dbReference>
<dbReference type="STRING" id="1173022.Cri9333_0656"/>
<dbReference type="InterPro" id="IPR012337">
    <property type="entry name" value="RNaseH-like_sf"/>
</dbReference>
<organism evidence="3 4">
    <name type="scientific">Crinalium epipsammum PCC 9333</name>
    <dbReference type="NCBI Taxonomy" id="1173022"/>
    <lineage>
        <taxon>Bacteria</taxon>
        <taxon>Bacillati</taxon>
        <taxon>Cyanobacteriota</taxon>
        <taxon>Cyanophyceae</taxon>
        <taxon>Gomontiellales</taxon>
        <taxon>Gomontiellaceae</taxon>
        <taxon>Crinalium</taxon>
    </lineage>
</organism>
<dbReference type="eggNOG" id="COG2801">
    <property type="taxonomic scope" value="Bacteria"/>
</dbReference>
<evidence type="ECO:0000313" key="4">
    <source>
        <dbReference type="Proteomes" id="UP000010472"/>
    </source>
</evidence>
<dbReference type="InterPro" id="IPR015378">
    <property type="entry name" value="Transposase-like_Mu_C"/>
</dbReference>
<dbReference type="Gene3D" id="3.30.420.10">
    <property type="entry name" value="Ribonuclease H-like superfamily/Ribonuclease H"/>
    <property type="match status" value="1"/>
</dbReference>
<dbReference type="HOGENOM" id="CLU_019011_1_1_3"/>
<evidence type="ECO:0000256" key="1">
    <source>
        <dbReference type="SAM" id="MobiDB-lite"/>
    </source>
</evidence>
<keyword evidence="4" id="KW-1185">Reference proteome</keyword>
<proteinExistence type="predicted"/>
<dbReference type="KEGG" id="cep:Cri9333_0656"/>